<organism evidence="2 3">
    <name type="scientific">Papilio machaon</name>
    <name type="common">Old World swallowtail butterfly</name>
    <dbReference type="NCBI Taxonomy" id="76193"/>
    <lineage>
        <taxon>Eukaryota</taxon>
        <taxon>Metazoa</taxon>
        <taxon>Ecdysozoa</taxon>
        <taxon>Arthropoda</taxon>
        <taxon>Hexapoda</taxon>
        <taxon>Insecta</taxon>
        <taxon>Pterygota</taxon>
        <taxon>Neoptera</taxon>
        <taxon>Endopterygota</taxon>
        <taxon>Lepidoptera</taxon>
        <taxon>Glossata</taxon>
        <taxon>Ditrysia</taxon>
        <taxon>Papilionoidea</taxon>
        <taxon>Papilionidae</taxon>
        <taxon>Papilioninae</taxon>
        <taxon>Papilio</taxon>
    </lineage>
</organism>
<evidence type="ECO:0000313" key="3">
    <source>
        <dbReference type="Proteomes" id="UP000053240"/>
    </source>
</evidence>
<gene>
    <name evidence="2" type="ORF">RR48_14788</name>
</gene>
<dbReference type="Proteomes" id="UP000053240">
    <property type="component" value="Unassembled WGS sequence"/>
</dbReference>
<dbReference type="EMBL" id="KQ460883">
    <property type="protein sequence ID" value="KPJ11149.1"/>
    <property type="molecule type" value="Genomic_DNA"/>
</dbReference>
<keyword evidence="1" id="KW-0175">Coiled coil</keyword>
<evidence type="ECO:0000256" key="1">
    <source>
        <dbReference type="SAM" id="Coils"/>
    </source>
</evidence>
<sequence>MQGEGTAQRADDLWQLRCLNGTLLKSSDRLGRLILVITAHELQMDGVRWRWTEKRATELRITVSRNRVNTPHRQGAFVATCEMCVSASTGGGALPLSYSNGFCNPLRLSFNAKHPVPDIDVDSKKKEVDDFISDIQERQQRIEKLNKNLRKTEQIVLQLKEDKIGRKLRQPLTAQARITTTKSHKSK</sequence>
<accession>A0A194R0W1</accession>
<feature type="coiled-coil region" evidence="1">
    <location>
        <begin position="128"/>
        <end position="162"/>
    </location>
</feature>
<dbReference type="InParanoid" id="A0A194R0W1"/>
<reference evidence="2 3" key="1">
    <citation type="journal article" date="2015" name="Nat. Commun.">
        <title>Outbred genome sequencing and CRISPR/Cas9 gene editing in butterflies.</title>
        <authorList>
            <person name="Li X."/>
            <person name="Fan D."/>
            <person name="Zhang W."/>
            <person name="Liu G."/>
            <person name="Zhang L."/>
            <person name="Zhao L."/>
            <person name="Fang X."/>
            <person name="Chen L."/>
            <person name="Dong Y."/>
            <person name="Chen Y."/>
            <person name="Ding Y."/>
            <person name="Zhao R."/>
            <person name="Feng M."/>
            <person name="Zhu Y."/>
            <person name="Feng Y."/>
            <person name="Jiang X."/>
            <person name="Zhu D."/>
            <person name="Xiang H."/>
            <person name="Feng X."/>
            <person name="Li S."/>
            <person name="Wang J."/>
            <person name="Zhang G."/>
            <person name="Kronforst M.R."/>
            <person name="Wang W."/>
        </authorList>
    </citation>
    <scope>NUCLEOTIDE SEQUENCE [LARGE SCALE GENOMIC DNA]</scope>
    <source>
        <strain evidence="2">Ya'a_city_454_Pm</strain>
        <tissue evidence="2">Whole body</tissue>
    </source>
</reference>
<evidence type="ECO:0000313" key="2">
    <source>
        <dbReference type="EMBL" id="KPJ11149.1"/>
    </source>
</evidence>
<name>A0A194R0W1_PAPMA</name>
<protein>
    <submittedName>
        <fullName evidence="2">Uncharacterized protein</fullName>
    </submittedName>
</protein>
<proteinExistence type="predicted"/>
<keyword evidence="3" id="KW-1185">Reference proteome</keyword>
<dbReference type="AlphaFoldDB" id="A0A194R0W1"/>